<evidence type="ECO:0000313" key="5">
    <source>
        <dbReference type="Proteomes" id="UP001234581"/>
    </source>
</evidence>
<dbReference type="AlphaFoldDB" id="A0AAD7UTD9"/>
<accession>A0AAD7UTD9</accession>
<dbReference type="GO" id="GO:0008270">
    <property type="term" value="F:zinc ion binding"/>
    <property type="evidence" value="ECO:0007669"/>
    <property type="project" value="UniProtKB-KW"/>
</dbReference>
<dbReference type="Pfam" id="PF00098">
    <property type="entry name" value="zf-CCHC"/>
    <property type="match status" value="1"/>
</dbReference>
<reference evidence="4 5" key="1">
    <citation type="submission" date="2023-03" db="EMBL/GenBank/DDBJ databases">
        <title>Genome sequence of Lichtheimia ornata CBS 291.66.</title>
        <authorList>
            <person name="Mohabir J.T."/>
            <person name="Shea T.P."/>
            <person name="Kurbessoian T."/>
            <person name="Berby B."/>
            <person name="Fontaine J."/>
            <person name="Livny J."/>
            <person name="Gnirke A."/>
            <person name="Stajich J.E."/>
            <person name="Cuomo C.A."/>
        </authorList>
    </citation>
    <scope>NUCLEOTIDE SEQUENCE [LARGE SCALE GENOMIC DNA]</scope>
    <source>
        <strain evidence="4">CBS 291.66</strain>
    </source>
</reference>
<evidence type="ECO:0000259" key="3">
    <source>
        <dbReference type="PROSITE" id="PS50158"/>
    </source>
</evidence>
<feature type="region of interest" description="Disordered" evidence="2">
    <location>
        <begin position="139"/>
        <end position="165"/>
    </location>
</feature>
<dbReference type="PROSITE" id="PS50158">
    <property type="entry name" value="ZF_CCHC"/>
    <property type="match status" value="1"/>
</dbReference>
<evidence type="ECO:0000256" key="2">
    <source>
        <dbReference type="SAM" id="MobiDB-lite"/>
    </source>
</evidence>
<dbReference type="GeneID" id="83219632"/>
<name>A0AAD7UTD9_9FUNG</name>
<gene>
    <name evidence="4" type="ORF">O0I10_012248</name>
</gene>
<dbReference type="InterPro" id="IPR036875">
    <property type="entry name" value="Znf_CCHC_sf"/>
</dbReference>
<evidence type="ECO:0000256" key="1">
    <source>
        <dbReference type="PROSITE-ProRule" id="PRU00047"/>
    </source>
</evidence>
<organism evidence="4 5">
    <name type="scientific">Lichtheimia ornata</name>
    <dbReference type="NCBI Taxonomy" id="688661"/>
    <lineage>
        <taxon>Eukaryota</taxon>
        <taxon>Fungi</taxon>
        <taxon>Fungi incertae sedis</taxon>
        <taxon>Mucoromycota</taxon>
        <taxon>Mucoromycotina</taxon>
        <taxon>Mucoromycetes</taxon>
        <taxon>Mucorales</taxon>
        <taxon>Lichtheimiaceae</taxon>
        <taxon>Lichtheimia</taxon>
    </lineage>
</organism>
<feature type="domain" description="CCHC-type" evidence="3">
    <location>
        <begin position="125"/>
        <end position="140"/>
    </location>
</feature>
<dbReference type="GO" id="GO:0003676">
    <property type="term" value="F:nucleic acid binding"/>
    <property type="evidence" value="ECO:0007669"/>
    <property type="project" value="InterPro"/>
</dbReference>
<keyword evidence="1" id="KW-0862">Zinc</keyword>
<proteinExistence type="predicted"/>
<dbReference type="Proteomes" id="UP001234581">
    <property type="component" value="Unassembled WGS sequence"/>
</dbReference>
<protein>
    <recommendedName>
        <fullName evidence="3">CCHC-type domain-containing protein</fullName>
    </recommendedName>
</protein>
<dbReference type="EMBL" id="JARTCD010000117">
    <property type="protein sequence ID" value="KAJ8652140.1"/>
    <property type="molecule type" value="Genomic_DNA"/>
</dbReference>
<dbReference type="Gene3D" id="4.10.60.10">
    <property type="entry name" value="Zinc finger, CCHC-type"/>
    <property type="match status" value="1"/>
</dbReference>
<evidence type="ECO:0000313" key="4">
    <source>
        <dbReference type="EMBL" id="KAJ8652140.1"/>
    </source>
</evidence>
<sequence>MLHNFVAYVSRSRLAGSEEALDRFTKGLQDDIRAHVVTRFPSTSAEAQRIALAYESARNIRHELLSNTTPLVKIHDLLNTCVLMVSHLWILMSFATTFQQRWRNNGGQPGFRSYHPTSSMHDKQCYNCGGMGHVARLCPSQPNSSSRGAGRGQQAGDFKGKARKE</sequence>
<keyword evidence="1" id="KW-0479">Metal-binding</keyword>
<keyword evidence="5" id="KW-1185">Reference proteome</keyword>
<dbReference type="InterPro" id="IPR001878">
    <property type="entry name" value="Znf_CCHC"/>
</dbReference>
<comment type="caution">
    <text evidence="4">The sequence shown here is derived from an EMBL/GenBank/DDBJ whole genome shotgun (WGS) entry which is preliminary data.</text>
</comment>
<dbReference type="RefSeq" id="XP_058337054.1">
    <property type="nucleotide sequence ID" value="XM_058492191.1"/>
</dbReference>
<keyword evidence="1" id="KW-0863">Zinc-finger</keyword>
<dbReference type="SMART" id="SM00343">
    <property type="entry name" value="ZnF_C2HC"/>
    <property type="match status" value="1"/>
</dbReference>
<dbReference type="SUPFAM" id="SSF57756">
    <property type="entry name" value="Retrovirus zinc finger-like domains"/>
    <property type="match status" value="1"/>
</dbReference>